<gene>
    <name evidence="2" type="ORF">SORBI_3002G124832</name>
</gene>
<keyword evidence="1" id="KW-0472">Membrane</keyword>
<dbReference type="OMA" id="HPRAYLY"/>
<evidence type="ECO:0000313" key="2">
    <source>
        <dbReference type="EMBL" id="OQU88955.1"/>
    </source>
</evidence>
<dbReference type="InParanoid" id="A0A1W0W3N5"/>
<keyword evidence="1" id="KW-0812">Transmembrane</keyword>
<evidence type="ECO:0000256" key="1">
    <source>
        <dbReference type="SAM" id="Phobius"/>
    </source>
</evidence>
<keyword evidence="3" id="KW-1185">Reference proteome</keyword>
<protein>
    <submittedName>
        <fullName evidence="2">Uncharacterized protein</fullName>
    </submittedName>
</protein>
<proteinExistence type="predicted"/>
<reference evidence="2 3" key="1">
    <citation type="journal article" date="2009" name="Nature">
        <title>The Sorghum bicolor genome and the diversification of grasses.</title>
        <authorList>
            <person name="Paterson A.H."/>
            <person name="Bowers J.E."/>
            <person name="Bruggmann R."/>
            <person name="Dubchak I."/>
            <person name="Grimwood J."/>
            <person name="Gundlach H."/>
            <person name="Haberer G."/>
            <person name="Hellsten U."/>
            <person name="Mitros T."/>
            <person name="Poliakov A."/>
            <person name="Schmutz J."/>
            <person name="Spannagl M."/>
            <person name="Tang H."/>
            <person name="Wang X."/>
            <person name="Wicker T."/>
            <person name="Bharti A.K."/>
            <person name="Chapman J."/>
            <person name="Feltus F.A."/>
            <person name="Gowik U."/>
            <person name="Grigoriev I.V."/>
            <person name="Lyons E."/>
            <person name="Maher C.A."/>
            <person name="Martis M."/>
            <person name="Narechania A."/>
            <person name="Otillar R.P."/>
            <person name="Penning B.W."/>
            <person name="Salamov A.A."/>
            <person name="Wang Y."/>
            <person name="Zhang L."/>
            <person name="Carpita N.C."/>
            <person name="Freeling M."/>
            <person name="Gingle A.R."/>
            <person name="Hash C.T."/>
            <person name="Keller B."/>
            <person name="Klein P."/>
            <person name="Kresovich S."/>
            <person name="McCann M.C."/>
            <person name="Ming R."/>
            <person name="Peterson D.G."/>
            <person name="Mehboob-ur-Rahman"/>
            <person name="Ware D."/>
            <person name="Westhoff P."/>
            <person name="Mayer K.F."/>
            <person name="Messing J."/>
            <person name="Rokhsar D.S."/>
        </authorList>
    </citation>
    <scope>NUCLEOTIDE SEQUENCE [LARGE SCALE GENOMIC DNA]</scope>
    <source>
        <strain evidence="3">cv. BTx623</strain>
    </source>
</reference>
<dbReference type="EMBL" id="CM000761">
    <property type="protein sequence ID" value="OQU88955.1"/>
    <property type="molecule type" value="Genomic_DNA"/>
</dbReference>
<reference evidence="3" key="2">
    <citation type="journal article" date="2018" name="Plant J.">
        <title>The Sorghum bicolor reference genome: improved assembly, gene annotations, a transcriptome atlas, and signatures of genome organization.</title>
        <authorList>
            <person name="McCormick R.F."/>
            <person name="Truong S.K."/>
            <person name="Sreedasyam A."/>
            <person name="Jenkins J."/>
            <person name="Shu S."/>
            <person name="Sims D."/>
            <person name="Kennedy M."/>
            <person name="Amirebrahimi M."/>
            <person name="Weers B.D."/>
            <person name="McKinley B."/>
            <person name="Mattison A."/>
            <person name="Morishige D.T."/>
            <person name="Grimwood J."/>
            <person name="Schmutz J."/>
            <person name="Mullet J.E."/>
        </authorList>
    </citation>
    <scope>NUCLEOTIDE SEQUENCE [LARGE SCALE GENOMIC DNA]</scope>
    <source>
        <strain evidence="3">cv. BTx623</strain>
    </source>
</reference>
<evidence type="ECO:0000313" key="3">
    <source>
        <dbReference type="Proteomes" id="UP000000768"/>
    </source>
</evidence>
<organism evidence="2 3">
    <name type="scientific">Sorghum bicolor</name>
    <name type="common">Sorghum</name>
    <name type="synonym">Sorghum vulgare</name>
    <dbReference type="NCBI Taxonomy" id="4558"/>
    <lineage>
        <taxon>Eukaryota</taxon>
        <taxon>Viridiplantae</taxon>
        <taxon>Streptophyta</taxon>
        <taxon>Embryophyta</taxon>
        <taxon>Tracheophyta</taxon>
        <taxon>Spermatophyta</taxon>
        <taxon>Magnoliopsida</taxon>
        <taxon>Liliopsida</taxon>
        <taxon>Poales</taxon>
        <taxon>Poaceae</taxon>
        <taxon>PACMAD clade</taxon>
        <taxon>Panicoideae</taxon>
        <taxon>Andropogonodae</taxon>
        <taxon>Andropogoneae</taxon>
        <taxon>Sorghinae</taxon>
        <taxon>Sorghum</taxon>
    </lineage>
</organism>
<accession>A0A1W0W3N5</accession>
<dbReference type="Gramene" id="OQU88955">
    <property type="protein sequence ID" value="OQU88955"/>
    <property type="gene ID" value="SORBI_3002G124832"/>
</dbReference>
<name>A0A1W0W3N5_SORBI</name>
<sequence>MTAEGYKIQQQQQQLLTLAYSYIRSAFFTTVEHSIGAALQPFHPLLVSSTLLQYIEAKRRRSEFPAAISPVISLSGGRLGVGERDGPVNHRAAVHRLGSVLSKSKVCWGGVILLRLCLPGVAGEALAAVAQGNKFSRSCPRSLGGLYSQGWDWGCGDLANPRRRCRRGRLLHRLVWAKVAAALLVKETATGVGDVACWRVDRARSSCDVCRHQASIWNRRSLGWIPGRCFSHGVIPASVLGVYCGFLQSFDAMGSFGSGVAMVSFSTTAAGDGGGWWRRLAILGSTGFLDLIVISLFLRGLCARWLRQLSLHPRAYLYSYLTCTLFLNK</sequence>
<dbReference type="Proteomes" id="UP000000768">
    <property type="component" value="Chromosome 2"/>
</dbReference>
<dbReference type="AlphaFoldDB" id="A0A1W0W3N5"/>
<feature type="transmembrane region" description="Helical" evidence="1">
    <location>
        <begin position="276"/>
        <end position="298"/>
    </location>
</feature>
<keyword evidence="1" id="KW-1133">Transmembrane helix</keyword>